<dbReference type="Pfam" id="PF07702">
    <property type="entry name" value="UTRA"/>
    <property type="match status" value="1"/>
</dbReference>
<proteinExistence type="predicted"/>
<dbReference type="Gene3D" id="3.40.1410.10">
    <property type="entry name" value="Chorismate lyase-like"/>
    <property type="match status" value="1"/>
</dbReference>
<evidence type="ECO:0000256" key="2">
    <source>
        <dbReference type="ARBA" id="ARBA00023125"/>
    </source>
</evidence>
<evidence type="ECO:0000259" key="5">
    <source>
        <dbReference type="PROSITE" id="PS50949"/>
    </source>
</evidence>
<dbReference type="InterPro" id="IPR036388">
    <property type="entry name" value="WH-like_DNA-bd_sf"/>
</dbReference>
<dbReference type="PANTHER" id="PTHR44846:SF1">
    <property type="entry name" value="MANNOSYL-D-GLYCERATE TRANSPORT_METABOLISM SYSTEM REPRESSOR MNGR-RELATED"/>
    <property type="match status" value="1"/>
</dbReference>
<reference evidence="7" key="1">
    <citation type="submission" date="2015-07" db="EMBL/GenBank/DDBJ databases">
        <title>Discovery of a poly(ethylene terephthalate assimilation.</title>
        <authorList>
            <person name="Yoshida S."/>
            <person name="Hiraga K."/>
            <person name="Takehana T."/>
            <person name="Taniguchi I."/>
            <person name="Yamaji H."/>
            <person name="Maeda Y."/>
            <person name="Toyohara K."/>
            <person name="Miyamoto K."/>
            <person name="Kimura Y."/>
            <person name="Oda K."/>
        </authorList>
    </citation>
    <scope>NUCLEOTIDE SEQUENCE [LARGE SCALE GENOMIC DNA]</scope>
    <source>
        <strain evidence="7">NBRC 110686 / TISTR 2288 / 201-F6</strain>
    </source>
</reference>
<dbReference type="InterPro" id="IPR000524">
    <property type="entry name" value="Tscrpt_reg_HTH_GntR"/>
</dbReference>
<dbReference type="SUPFAM" id="SSF46785">
    <property type="entry name" value="Winged helix' DNA-binding domain"/>
    <property type="match status" value="1"/>
</dbReference>
<feature type="domain" description="HTH gntR-type" evidence="5">
    <location>
        <begin position="9"/>
        <end position="77"/>
    </location>
</feature>
<dbReference type="SMART" id="SM00866">
    <property type="entry name" value="UTRA"/>
    <property type="match status" value="1"/>
</dbReference>
<reference evidence="6 7" key="2">
    <citation type="journal article" date="2016" name="Science">
        <title>A bacterium that degrades and assimilates poly(ethylene terephthalate).</title>
        <authorList>
            <person name="Yoshida S."/>
            <person name="Hiraga K."/>
            <person name="Takehana T."/>
            <person name="Taniguchi I."/>
            <person name="Yamaji H."/>
            <person name="Maeda Y."/>
            <person name="Toyohara K."/>
            <person name="Miyamoto K."/>
            <person name="Kimura Y."/>
            <person name="Oda K."/>
        </authorList>
    </citation>
    <scope>NUCLEOTIDE SEQUENCE [LARGE SCALE GENOMIC DNA]</scope>
    <source>
        <strain evidence="7">NBRC 110686 / TISTR 2288 / 201-F6</strain>
    </source>
</reference>
<dbReference type="STRING" id="1547922.ISF6_1327"/>
<keyword evidence="2" id="KW-0238">DNA-binding</keyword>
<dbReference type="Gene3D" id="1.10.10.10">
    <property type="entry name" value="Winged helix-like DNA-binding domain superfamily/Winged helix DNA-binding domain"/>
    <property type="match status" value="1"/>
</dbReference>
<protein>
    <submittedName>
        <fullName evidence="6">Transcriptional regulator, GntR family</fullName>
    </submittedName>
</protein>
<dbReference type="GO" id="GO:0003700">
    <property type="term" value="F:DNA-binding transcription factor activity"/>
    <property type="evidence" value="ECO:0007669"/>
    <property type="project" value="InterPro"/>
</dbReference>
<dbReference type="Proteomes" id="UP000037660">
    <property type="component" value="Unassembled WGS sequence"/>
</dbReference>
<sequence length="265" mass="28843">MSHATPGGLPKHALITRALEAEIRAGRHPLGSTLPSEPELMHQFGVSRHTVRAALRTLQDRGLVQPHQGRGSVVRATTAERRYTQGFASAEDLLQYVASTRAVQTERQALVVDAALAAWLGCRPGEHWWRLGVLRCPLDSDEPSTLADVYLPSAYGTLLADAPSDQRPIFRAIEEELGEVIAEIRQEITAVLPTPAEAAALALGPGEPVLAIVRRYLGRDARVLEVTRTLHRARDFTYTMKLRLAGAGTPPHPNHPIPPGPEETA</sequence>
<dbReference type="PROSITE" id="PS50949">
    <property type="entry name" value="HTH_GNTR"/>
    <property type="match status" value="1"/>
</dbReference>
<keyword evidence="1" id="KW-0805">Transcription regulation</keyword>
<evidence type="ECO:0000313" key="6">
    <source>
        <dbReference type="EMBL" id="GAP35554.1"/>
    </source>
</evidence>
<keyword evidence="7" id="KW-1185">Reference proteome</keyword>
<dbReference type="PRINTS" id="PR00035">
    <property type="entry name" value="HTHGNTR"/>
</dbReference>
<dbReference type="SUPFAM" id="SSF64288">
    <property type="entry name" value="Chorismate lyase-like"/>
    <property type="match status" value="1"/>
</dbReference>
<comment type="caution">
    <text evidence="6">The sequence shown here is derived from an EMBL/GenBank/DDBJ whole genome shotgun (WGS) entry which is preliminary data.</text>
</comment>
<dbReference type="EMBL" id="BBYR01000024">
    <property type="protein sequence ID" value="GAP35554.1"/>
    <property type="molecule type" value="Genomic_DNA"/>
</dbReference>
<evidence type="ECO:0000313" key="7">
    <source>
        <dbReference type="Proteomes" id="UP000037660"/>
    </source>
</evidence>
<evidence type="ECO:0000256" key="4">
    <source>
        <dbReference type="SAM" id="MobiDB-lite"/>
    </source>
</evidence>
<dbReference type="InterPro" id="IPR011663">
    <property type="entry name" value="UTRA"/>
</dbReference>
<dbReference type="InterPro" id="IPR050679">
    <property type="entry name" value="Bact_HTH_transcr_reg"/>
</dbReference>
<accession>A0A0K8NZ22</accession>
<evidence type="ECO:0000256" key="1">
    <source>
        <dbReference type="ARBA" id="ARBA00023015"/>
    </source>
</evidence>
<dbReference type="AlphaFoldDB" id="A0A0K8NZ22"/>
<dbReference type="SMART" id="SM00345">
    <property type="entry name" value="HTH_GNTR"/>
    <property type="match status" value="1"/>
</dbReference>
<keyword evidence="3" id="KW-0804">Transcription</keyword>
<dbReference type="Pfam" id="PF00392">
    <property type="entry name" value="GntR"/>
    <property type="match status" value="1"/>
</dbReference>
<organism evidence="6 7">
    <name type="scientific">Piscinibacter sakaiensis</name>
    <name type="common">Ideonella sakaiensis</name>
    <dbReference type="NCBI Taxonomy" id="1547922"/>
    <lineage>
        <taxon>Bacteria</taxon>
        <taxon>Pseudomonadati</taxon>
        <taxon>Pseudomonadota</taxon>
        <taxon>Betaproteobacteria</taxon>
        <taxon>Burkholderiales</taxon>
        <taxon>Sphaerotilaceae</taxon>
        <taxon>Piscinibacter</taxon>
    </lineage>
</organism>
<dbReference type="CDD" id="cd07377">
    <property type="entry name" value="WHTH_GntR"/>
    <property type="match status" value="1"/>
</dbReference>
<dbReference type="InterPro" id="IPR036390">
    <property type="entry name" value="WH_DNA-bd_sf"/>
</dbReference>
<dbReference type="InterPro" id="IPR028978">
    <property type="entry name" value="Chorismate_lyase_/UTRA_dom_sf"/>
</dbReference>
<feature type="region of interest" description="Disordered" evidence="4">
    <location>
        <begin position="245"/>
        <end position="265"/>
    </location>
</feature>
<dbReference type="PANTHER" id="PTHR44846">
    <property type="entry name" value="MANNOSYL-D-GLYCERATE TRANSPORT/METABOLISM SYSTEM REPRESSOR MNGR-RELATED"/>
    <property type="match status" value="1"/>
</dbReference>
<dbReference type="RefSeq" id="WP_054019605.1">
    <property type="nucleotide sequence ID" value="NZ_BBYR01000024.1"/>
</dbReference>
<gene>
    <name evidence="6" type="ORF">ISF6_1327</name>
</gene>
<dbReference type="GO" id="GO:0045892">
    <property type="term" value="P:negative regulation of DNA-templated transcription"/>
    <property type="evidence" value="ECO:0007669"/>
    <property type="project" value="TreeGrafter"/>
</dbReference>
<evidence type="ECO:0000256" key="3">
    <source>
        <dbReference type="ARBA" id="ARBA00023163"/>
    </source>
</evidence>
<dbReference type="GO" id="GO:0003677">
    <property type="term" value="F:DNA binding"/>
    <property type="evidence" value="ECO:0007669"/>
    <property type="project" value="UniProtKB-KW"/>
</dbReference>
<name>A0A0K8NZ22_PISS1</name>
<feature type="compositionally biased region" description="Pro residues" evidence="4">
    <location>
        <begin position="250"/>
        <end position="265"/>
    </location>
</feature>